<name>A0A7S9S9B0_9BACT</name>
<gene>
    <name evidence="2" type="ORF">CVS89_02475</name>
</gene>
<organism evidence="2 3">
    <name type="scientific">Campylobacter concisus</name>
    <dbReference type="NCBI Taxonomy" id="199"/>
    <lineage>
        <taxon>Bacteria</taxon>
        <taxon>Pseudomonadati</taxon>
        <taxon>Campylobacterota</taxon>
        <taxon>Epsilonproteobacteria</taxon>
        <taxon>Campylobacterales</taxon>
        <taxon>Campylobacteraceae</taxon>
        <taxon>Campylobacter</taxon>
    </lineage>
</organism>
<evidence type="ECO:0000313" key="2">
    <source>
        <dbReference type="EMBL" id="QPH98551.1"/>
    </source>
</evidence>
<proteinExistence type="predicted"/>
<dbReference type="GO" id="GO:0006508">
    <property type="term" value="P:proteolysis"/>
    <property type="evidence" value="ECO:0007669"/>
    <property type="project" value="UniProtKB-KW"/>
</dbReference>
<dbReference type="GO" id="GO:0008233">
    <property type="term" value="F:peptidase activity"/>
    <property type="evidence" value="ECO:0007669"/>
    <property type="project" value="UniProtKB-KW"/>
</dbReference>
<dbReference type="InterPro" id="IPR043129">
    <property type="entry name" value="ATPase_NBD"/>
</dbReference>
<keyword evidence="2" id="KW-0645">Protease</keyword>
<evidence type="ECO:0000259" key="1">
    <source>
        <dbReference type="Pfam" id="PF00814"/>
    </source>
</evidence>
<sequence length="143" mass="15731">MLVVSLSTPLLVGVYKDGVKFDEITTDEHVSEALIKILENLSSKFNITKIIYANTPGSFMGLKVAYVILKTFSLAKGCEFYAVSGFSLNGGEAIRANKNLSFVLKEGEISLEKVEPVRFVLPLNLDELKLNSDTLPNYIIQAV</sequence>
<reference evidence="2 3" key="1">
    <citation type="journal article" date="2018" name="Emerg. Microbes Infect.">
        <title>Genomic analysis of oral Campylobacter concisus strains identified a potential bacterial molecular marker associated with active Crohn's disease.</title>
        <authorList>
            <person name="Liu F."/>
            <person name="Ma R."/>
            <person name="Tay C.Y.A."/>
            <person name="Octavia S."/>
            <person name="Lan R."/>
            <person name="Chung H.K.L."/>
            <person name="Riordan S.M."/>
            <person name="Grimm M.C."/>
            <person name="Leong R.W."/>
            <person name="Tanaka M.M."/>
            <person name="Connor S."/>
            <person name="Zhang L."/>
        </authorList>
    </citation>
    <scope>NUCLEOTIDE SEQUENCE [LARGE SCALE GENOMIC DNA]</scope>
    <source>
        <strain evidence="2 3">H16O-S1</strain>
    </source>
</reference>
<protein>
    <submittedName>
        <fullName evidence="2">Glycoprotease</fullName>
    </submittedName>
</protein>
<dbReference type="Pfam" id="PF00814">
    <property type="entry name" value="TsaD"/>
    <property type="match status" value="1"/>
</dbReference>
<reference evidence="2 3" key="2">
    <citation type="journal article" date="2020" name="Microb. Genom.">
        <title>Analysis of complete Campylobacter concisus genomes identifies genomospecies features, secretion systems and novel plasmids and their association with severe ulcerative colitis.</title>
        <authorList>
            <person name="Liu F."/>
            <person name="Chen S."/>
            <person name="Luu L.D.W."/>
            <person name="Lee S.A."/>
            <person name="Tay A.C.Y."/>
            <person name="Wu R."/>
            <person name="Riordan S.M."/>
            <person name="Lan R."/>
            <person name="Liu L."/>
            <person name="Zhang L."/>
        </authorList>
    </citation>
    <scope>NUCLEOTIDE SEQUENCE [LARGE SCALE GENOMIC DNA]</scope>
    <source>
        <strain evidence="2 3">H16O-S1</strain>
    </source>
</reference>
<dbReference type="SUPFAM" id="SSF53067">
    <property type="entry name" value="Actin-like ATPase domain"/>
    <property type="match status" value="1"/>
</dbReference>
<dbReference type="AlphaFoldDB" id="A0A7S9S9B0"/>
<evidence type="ECO:0000313" key="3">
    <source>
        <dbReference type="Proteomes" id="UP000594571"/>
    </source>
</evidence>
<feature type="domain" description="Gcp-like" evidence="1">
    <location>
        <begin position="29"/>
        <end position="84"/>
    </location>
</feature>
<accession>A0A7S9S9B0</accession>
<keyword evidence="2" id="KW-0378">Hydrolase</keyword>
<dbReference type="Proteomes" id="UP000594571">
    <property type="component" value="Chromosome"/>
</dbReference>
<dbReference type="InterPro" id="IPR000905">
    <property type="entry name" value="Gcp-like_dom"/>
</dbReference>
<dbReference type="Gene3D" id="3.30.420.40">
    <property type="match status" value="1"/>
</dbReference>
<dbReference type="EMBL" id="CP049263">
    <property type="protein sequence ID" value="QPH98551.1"/>
    <property type="molecule type" value="Genomic_DNA"/>
</dbReference>